<evidence type="ECO:0000256" key="2">
    <source>
        <dbReference type="ARBA" id="ARBA00023002"/>
    </source>
</evidence>
<dbReference type="PANTHER" id="PTHR44196:SF1">
    <property type="entry name" value="DEHYDROGENASE_REDUCTASE SDR FAMILY MEMBER 7B"/>
    <property type="match status" value="1"/>
</dbReference>
<dbReference type="InterPro" id="IPR036291">
    <property type="entry name" value="NAD(P)-bd_dom_sf"/>
</dbReference>
<proteinExistence type="inferred from homology"/>
<dbReference type="Proteomes" id="UP001213681">
    <property type="component" value="Unassembled WGS sequence"/>
</dbReference>
<dbReference type="GeneID" id="81594173"/>
<reference evidence="4" key="1">
    <citation type="submission" date="2022-12" db="EMBL/GenBank/DDBJ databases">
        <authorList>
            <person name="Petersen C."/>
        </authorList>
    </citation>
    <scope>NUCLEOTIDE SEQUENCE</scope>
    <source>
        <strain evidence="4">IBT 16125</strain>
    </source>
</reference>
<dbReference type="RefSeq" id="XP_056771697.1">
    <property type="nucleotide sequence ID" value="XM_056903930.1"/>
</dbReference>
<dbReference type="Gene3D" id="3.40.50.720">
    <property type="entry name" value="NAD(P)-binding Rossmann-like Domain"/>
    <property type="match status" value="1"/>
</dbReference>
<gene>
    <name evidence="4" type="ORF">N7458_000536</name>
</gene>
<evidence type="ECO:0000256" key="1">
    <source>
        <dbReference type="ARBA" id="ARBA00006484"/>
    </source>
</evidence>
<dbReference type="PANTHER" id="PTHR44196">
    <property type="entry name" value="DEHYDROGENASE/REDUCTASE SDR FAMILY MEMBER 7B"/>
    <property type="match status" value="1"/>
</dbReference>
<feature type="domain" description="Ketoreductase" evidence="3">
    <location>
        <begin position="32"/>
        <end position="217"/>
    </location>
</feature>
<sequence length="289" mass="31211">MASFKTTFVPTYHHATYPAISESNPELSCKGKVIFITGGGRGIGRAVAKSFAVAGARGIFLVGRTKSDLLDAVMEIAKLTESADDPTVVRHAEADVTDMKAVASAFKLAIEAFGHIDVLIQNAGYLDGHRSVSSSNLDDYWKTFEVNVKGGLIVIQQFLNHPIQVGDTIINIGSGAGHMPYIPGYSAYSASKLGLAKIVEYVQHENPHLRVFNINPGAIATEMQAKAGDIAASDDIGLPGSFCVWLAVSKEADNLKGRFLWSNWDVTELKQRVIEIREKNLLVHGLIGM</sequence>
<dbReference type="EMBL" id="JAPVEA010000001">
    <property type="protein sequence ID" value="KAJ5464850.1"/>
    <property type="molecule type" value="Genomic_DNA"/>
</dbReference>
<dbReference type="InterPro" id="IPR057326">
    <property type="entry name" value="KR_dom"/>
</dbReference>
<name>A0AAD6CH01_9EURO</name>
<protein>
    <recommendedName>
        <fullName evidence="3">Ketoreductase domain-containing protein</fullName>
    </recommendedName>
</protein>
<evidence type="ECO:0000313" key="4">
    <source>
        <dbReference type="EMBL" id="KAJ5464850.1"/>
    </source>
</evidence>
<dbReference type="Pfam" id="PF00106">
    <property type="entry name" value="adh_short"/>
    <property type="match status" value="1"/>
</dbReference>
<dbReference type="GO" id="GO:0016491">
    <property type="term" value="F:oxidoreductase activity"/>
    <property type="evidence" value="ECO:0007669"/>
    <property type="project" value="UniProtKB-KW"/>
</dbReference>
<evidence type="ECO:0000259" key="3">
    <source>
        <dbReference type="SMART" id="SM00822"/>
    </source>
</evidence>
<dbReference type="SUPFAM" id="SSF51735">
    <property type="entry name" value="NAD(P)-binding Rossmann-fold domains"/>
    <property type="match status" value="1"/>
</dbReference>
<dbReference type="SMART" id="SM00822">
    <property type="entry name" value="PKS_KR"/>
    <property type="match status" value="1"/>
</dbReference>
<keyword evidence="5" id="KW-1185">Reference proteome</keyword>
<accession>A0AAD6CH01</accession>
<comment type="caution">
    <text evidence="4">The sequence shown here is derived from an EMBL/GenBank/DDBJ whole genome shotgun (WGS) entry which is preliminary data.</text>
</comment>
<organism evidence="4 5">
    <name type="scientific">Penicillium daleae</name>
    <dbReference type="NCBI Taxonomy" id="63821"/>
    <lineage>
        <taxon>Eukaryota</taxon>
        <taxon>Fungi</taxon>
        <taxon>Dikarya</taxon>
        <taxon>Ascomycota</taxon>
        <taxon>Pezizomycotina</taxon>
        <taxon>Eurotiomycetes</taxon>
        <taxon>Eurotiomycetidae</taxon>
        <taxon>Eurotiales</taxon>
        <taxon>Aspergillaceae</taxon>
        <taxon>Penicillium</taxon>
    </lineage>
</organism>
<evidence type="ECO:0000313" key="5">
    <source>
        <dbReference type="Proteomes" id="UP001213681"/>
    </source>
</evidence>
<dbReference type="AlphaFoldDB" id="A0AAD6CH01"/>
<comment type="similarity">
    <text evidence="1">Belongs to the short-chain dehydrogenases/reductases (SDR) family.</text>
</comment>
<keyword evidence="2" id="KW-0560">Oxidoreductase</keyword>
<reference evidence="4" key="2">
    <citation type="journal article" date="2023" name="IMA Fungus">
        <title>Comparative genomic study of the Penicillium genus elucidates a diverse pangenome and 15 lateral gene transfer events.</title>
        <authorList>
            <person name="Petersen C."/>
            <person name="Sorensen T."/>
            <person name="Nielsen M.R."/>
            <person name="Sondergaard T.E."/>
            <person name="Sorensen J.L."/>
            <person name="Fitzpatrick D.A."/>
            <person name="Frisvad J.C."/>
            <person name="Nielsen K.L."/>
        </authorList>
    </citation>
    <scope>NUCLEOTIDE SEQUENCE</scope>
    <source>
        <strain evidence="4">IBT 16125</strain>
    </source>
</reference>
<dbReference type="PRINTS" id="PR00081">
    <property type="entry name" value="GDHRDH"/>
</dbReference>
<dbReference type="CDD" id="cd05233">
    <property type="entry name" value="SDR_c"/>
    <property type="match status" value="1"/>
</dbReference>
<dbReference type="InterPro" id="IPR002347">
    <property type="entry name" value="SDR_fam"/>
</dbReference>
<dbReference type="GO" id="GO:0016020">
    <property type="term" value="C:membrane"/>
    <property type="evidence" value="ECO:0007669"/>
    <property type="project" value="TreeGrafter"/>
</dbReference>